<keyword evidence="4" id="KW-1185">Reference proteome</keyword>
<dbReference type="OrthoDB" id="436461at2"/>
<evidence type="ECO:0000256" key="1">
    <source>
        <dbReference type="SAM" id="MobiDB-lite"/>
    </source>
</evidence>
<dbReference type="Proteomes" id="UP000305887">
    <property type="component" value="Unassembled WGS sequence"/>
</dbReference>
<organism evidence="3 4">
    <name type="scientific">Rubellimicrobium rubrum</name>
    <dbReference type="NCBI Taxonomy" id="2585369"/>
    <lineage>
        <taxon>Bacteria</taxon>
        <taxon>Pseudomonadati</taxon>
        <taxon>Pseudomonadota</taxon>
        <taxon>Alphaproteobacteria</taxon>
        <taxon>Rhodobacterales</taxon>
        <taxon>Roseobacteraceae</taxon>
        <taxon>Rubellimicrobium</taxon>
    </lineage>
</organism>
<dbReference type="AlphaFoldDB" id="A0A5C4MJF5"/>
<evidence type="ECO:0000313" key="4">
    <source>
        <dbReference type="Proteomes" id="UP000305887"/>
    </source>
</evidence>
<sequence>MDPVARLADTARVALMAGGAEDRTLSVEEIRAVVAASAPVLALTSGHAFSEEDIEAATRNLEALFIVSQGPSINLRGEQRPRDWYFGERRRPGAFMSRYLKKLGEAGWAPRPLKSLEESTAEVMELVDDPQREGPWDWRGLVVGNVQSGKTAHYAGLINRAADAGYRVIIVLAGMHNILRRQTQLRLDEDFLGFDTAGSAPDGRRRRVGVGLLPGPVLLVDSLTTSELNGDFNRTVAQNSNFAPSDRPFVFVVKKQGSVLKNLNRWIARLPEPSRRVPLLVIDDEADQASPDTGEQGVLPDGSFDEDYDPKRINGEIRKLLRAFERSVYVGYTATPFANILIHDERTAEDFGADLFPSTFIVSLSAPDDYFGPLAVFGRDDDDGVEGLPLIRHLDQTGEAWMPDSHDKTLRPSYRGQSRVPPSLAAAMRSFILACAARTARGQVNVHKTMLVHVSRFQDVHDAVHGQVEQELRDIRNAISARDEEELAGLKALWIEDFEPTTAAMSGTVFARALRPVSWGDVAVHLADEADRIQVAVANGRSRNGIDYEAAETSGKGLSVIAIGGDKLSRGLTLEGLSTSYFLRVSQQYDSLLQMGRWFGYRRGYADLCRLYTTPDMEAWFRHLATVNEDLRAQLAHMRITLATPKQYGLSIATHSVMNVTASNKRRYGLERPTSYAGEGKIQTVLFRDKDTVEANAAAVESMLEELGEPVPDPQRPGGRGVSRGLLWREVGGSTIAALLDSLAFPPESTDVDGKRMASYIRRQNGLSELTRWTVFVAGGTGSRVPVAGRQLASVKRTALDRSTSTRFITKSILSPLDEAIDLTDEQLVRAQAETDRVLARQGKPAADRPAGPWLREARGEDPGRGLLILYPIDPADLDLKTTVPAYGIVVSFPTSRTAASERRLENTVRQREAM</sequence>
<dbReference type="CDD" id="cd01983">
    <property type="entry name" value="SIMIBI"/>
    <property type="match status" value="1"/>
</dbReference>
<dbReference type="InterPro" id="IPR018310">
    <property type="entry name" value="Put_endonuclease_Z1-dom"/>
</dbReference>
<evidence type="ECO:0000259" key="2">
    <source>
        <dbReference type="Pfam" id="PF10593"/>
    </source>
</evidence>
<comment type="caution">
    <text evidence="3">The sequence shown here is derived from an EMBL/GenBank/DDBJ whole genome shotgun (WGS) entry which is preliminary data.</text>
</comment>
<protein>
    <recommendedName>
        <fullName evidence="2">Putative endonuclease Z1 domain-containing protein</fullName>
    </recommendedName>
</protein>
<accession>A0A5C4MJF5</accession>
<dbReference type="EMBL" id="VDFU01000049">
    <property type="protein sequence ID" value="TNC45246.1"/>
    <property type="molecule type" value="Genomic_DNA"/>
</dbReference>
<evidence type="ECO:0000313" key="3">
    <source>
        <dbReference type="EMBL" id="TNC45246.1"/>
    </source>
</evidence>
<dbReference type="Pfam" id="PF10593">
    <property type="entry name" value="Z1"/>
    <property type="match status" value="1"/>
</dbReference>
<name>A0A5C4MJF5_9RHOB</name>
<feature type="region of interest" description="Disordered" evidence="1">
    <location>
        <begin position="286"/>
        <end position="310"/>
    </location>
</feature>
<proteinExistence type="predicted"/>
<gene>
    <name evidence="3" type="ORF">FHG66_20225</name>
</gene>
<feature type="domain" description="Putative endonuclease Z1" evidence="2">
    <location>
        <begin position="423"/>
        <end position="656"/>
    </location>
</feature>
<reference evidence="3 4" key="1">
    <citation type="submission" date="2019-06" db="EMBL/GenBank/DDBJ databases">
        <title>YIM 131921 draft genome.</title>
        <authorList>
            <person name="Jiang L."/>
        </authorList>
    </citation>
    <scope>NUCLEOTIDE SEQUENCE [LARGE SCALE GENOMIC DNA]</scope>
    <source>
        <strain evidence="3 4">YIM 131921</strain>
    </source>
</reference>